<evidence type="ECO:0008006" key="3">
    <source>
        <dbReference type="Google" id="ProtNLM"/>
    </source>
</evidence>
<gene>
    <name evidence="1" type="ORF">MAR_008061</name>
</gene>
<proteinExistence type="predicted"/>
<protein>
    <recommendedName>
        <fullName evidence="3">DZIP3-like HEPN domain-containing protein</fullName>
    </recommendedName>
</protein>
<dbReference type="EMBL" id="CP111015">
    <property type="protein sequence ID" value="WAR01503.1"/>
    <property type="molecule type" value="Genomic_DNA"/>
</dbReference>
<name>A0ABY7DUV1_MYAAR</name>
<feature type="non-terminal residue" evidence="1">
    <location>
        <position position="1"/>
    </location>
</feature>
<dbReference type="InterPro" id="IPR027417">
    <property type="entry name" value="P-loop_NTPase"/>
</dbReference>
<accession>A0ABY7DUV1</accession>
<reference evidence="1" key="1">
    <citation type="submission" date="2022-11" db="EMBL/GenBank/DDBJ databases">
        <title>Centuries of genome instability and evolution in soft-shell clam transmissible cancer (bioRxiv).</title>
        <authorList>
            <person name="Hart S.F.M."/>
            <person name="Yonemitsu M.A."/>
            <person name="Giersch R.M."/>
            <person name="Beal B.F."/>
            <person name="Arriagada G."/>
            <person name="Davis B.W."/>
            <person name="Ostrander E.A."/>
            <person name="Goff S.P."/>
            <person name="Metzger M.J."/>
        </authorList>
    </citation>
    <scope>NUCLEOTIDE SEQUENCE</scope>
    <source>
        <strain evidence="1">MELC-2E11</strain>
        <tissue evidence="1">Siphon/mantle</tissue>
    </source>
</reference>
<dbReference type="Proteomes" id="UP001164746">
    <property type="component" value="Chromosome 4"/>
</dbReference>
<dbReference type="PANTHER" id="PTHR35083">
    <property type="entry name" value="RGD1565685 PROTEIN"/>
    <property type="match status" value="1"/>
</dbReference>
<sequence>MAESIEARRENWLRVVWGLLYVREGLQGYVDTKSEQQYQAFKKNVIGKCNNQTCDKCQFNSKCPNGMTKKTGKSPFRPGHFCDEMNKEVQNNHVKYTPFLVNTDSTKWLDPQLGHWEVTKCYLSTSGYMDKTGPNHVDASGLLSICINSSFIKQHISNIQQFEEVRNIRNKTLHDANYEFDRQTAEDCLDKMIAVLLDPQELVYNTSAKDAADHIRTIKETSSKIPEFISKALGKSLQTNFEVESALKQIEEQMCVRLRKELKEELTHYINAEMKHKLADANEEGRRYFDRVEDQEAKLRALQKANIQFILANYGTIPLNPIVQHQHSKLVDFYEPPKMTKTVLETDKNSASCSVQKTINKIEDIFISNRSKDDKDPLYPNRVYISGEAGMGKTSFSQYLALAWCAVHGDSEECVRMREKIKTF</sequence>
<keyword evidence="2" id="KW-1185">Reference proteome</keyword>
<evidence type="ECO:0000313" key="1">
    <source>
        <dbReference type="EMBL" id="WAR01503.1"/>
    </source>
</evidence>
<dbReference type="PANTHER" id="PTHR35083:SF1">
    <property type="entry name" value="RGD1565685 PROTEIN"/>
    <property type="match status" value="1"/>
</dbReference>
<dbReference type="Gene3D" id="3.40.50.300">
    <property type="entry name" value="P-loop containing nucleotide triphosphate hydrolases"/>
    <property type="match status" value="1"/>
</dbReference>
<organism evidence="1 2">
    <name type="scientific">Mya arenaria</name>
    <name type="common">Soft-shell clam</name>
    <dbReference type="NCBI Taxonomy" id="6604"/>
    <lineage>
        <taxon>Eukaryota</taxon>
        <taxon>Metazoa</taxon>
        <taxon>Spiralia</taxon>
        <taxon>Lophotrochozoa</taxon>
        <taxon>Mollusca</taxon>
        <taxon>Bivalvia</taxon>
        <taxon>Autobranchia</taxon>
        <taxon>Heteroconchia</taxon>
        <taxon>Euheterodonta</taxon>
        <taxon>Imparidentia</taxon>
        <taxon>Neoheterodontei</taxon>
        <taxon>Myida</taxon>
        <taxon>Myoidea</taxon>
        <taxon>Myidae</taxon>
        <taxon>Mya</taxon>
    </lineage>
</organism>
<dbReference type="Pfam" id="PF15112">
    <property type="entry name" value="DUF4559"/>
    <property type="match status" value="1"/>
</dbReference>
<dbReference type="InterPro" id="IPR027897">
    <property type="entry name" value="DUF4559"/>
</dbReference>
<evidence type="ECO:0000313" key="2">
    <source>
        <dbReference type="Proteomes" id="UP001164746"/>
    </source>
</evidence>